<sequence length="802" mass="89986">MSKRIFILALLIVAVRFGFCQTLEVLNVSTGNPIENALIISSATFKEGLTNTFGRAQLPFSSKSQYIIVRATGFSPQKLSIDQLRSINFIVRLEPSDVELVEVVVSGSKWTQLSDNIPFKVTSLSQEDMLFHQPQTAADHLATTGEVFIQKSQLGGGSPMIRGFSTNRLLYSIDGVRMNNAIFRSGNLQNVISLDAFAIESTEVLFGPRSIIYGSDAIGGVMNFTTLTPTYHDDKKNAWHVNSTLRHSSANNERTGHIDITFSGQKWATATSLTVSDYDDLKQGSKGPEDYLKPFYVARINGKDSVVQQDDPLMQLPSGYSQINIMQKVRYSPGNNWDLQYGFHYSNTSQYGRYDRHNRMRDGLPRYGEWNYGPQKWIMNHLEANHISPKKLYDKISIRLAHQRFGESRISRSLNNITREIRRERVDAYSLNLDFSKYLNNNGALYYGVEHVYDHVNSQGFDQDIETGSSILGASRYPKSDWHSIAAFVSTEHPIGQAITMQGGIRYNRYLLTAAFDTTFYNFPFKSATIDHGALTGNIGLVYASGKHTSFRTNLATAFRSPNVDDMGKVFDSEPGAVVVPNPSLRSEYAYNLEIGTTTQIGEAIKFDAAVYYTLLENAMVRRDYQLDGQDSILYDGTMSKVQAIQNAAFAKVYGFQLSMDVELPLHLNVSTRLNHQRGTEELDEGNVSPSRHAPPFFGRSAISYGHNKVNIELMAIYQGQRNFEDLAIGEQTKDEIYAKDENGNNYSPSWYTINLKGTYAVSKNLLLTIGLENITDQRYRPYSAGISGPGRNFLVALNFHL</sequence>
<dbReference type="Pfam" id="PF07715">
    <property type="entry name" value="Plug"/>
    <property type="match status" value="1"/>
</dbReference>
<evidence type="ECO:0000256" key="6">
    <source>
        <dbReference type="ARBA" id="ARBA00023077"/>
    </source>
</evidence>
<keyword evidence="15" id="KW-1185">Reference proteome</keyword>
<evidence type="ECO:0000256" key="9">
    <source>
        <dbReference type="ARBA" id="ARBA00023237"/>
    </source>
</evidence>
<dbReference type="GO" id="GO:0015344">
    <property type="term" value="F:siderophore uptake transmembrane transporter activity"/>
    <property type="evidence" value="ECO:0007669"/>
    <property type="project" value="TreeGrafter"/>
</dbReference>
<dbReference type="PANTHER" id="PTHR30069:SF29">
    <property type="entry name" value="HEMOGLOBIN AND HEMOGLOBIN-HAPTOGLOBIN-BINDING PROTEIN 1-RELATED"/>
    <property type="match status" value="1"/>
</dbReference>
<reference evidence="14 15" key="1">
    <citation type="submission" date="2018-06" db="EMBL/GenBank/DDBJ databases">
        <title>Echinicola strongylocentroti sp. nov., isolated from a sea urchin Strongylocentrotus intermedius.</title>
        <authorList>
            <person name="Bae S.S."/>
        </authorList>
    </citation>
    <scope>NUCLEOTIDE SEQUENCE [LARGE SCALE GENOMIC DNA]</scope>
    <source>
        <strain evidence="14 15">MEBiC08714</strain>
    </source>
</reference>
<accession>A0A2Z4INM0</accession>
<gene>
    <name evidence="14" type="ORF">DN752_19435</name>
</gene>
<keyword evidence="2 10" id="KW-0813">Transport</keyword>
<dbReference type="Gene3D" id="2.40.170.20">
    <property type="entry name" value="TonB-dependent receptor, beta-barrel domain"/>
    <property type="match status" value="1"/>
</dbReference>
<comment type="subcellular location">
    <subcellularLocation>
        <location evidence="1 10">Cell outer membrane</location>
        <topology evidence="1 10">Multi-pass membrane protein</topology>
    </subcellularLocation>
</comment>
<evidence type="ECO:0000259" key="13">
    <source>
        <dbReference type="Pfam" id="PF07715"/>
    </source>
</evidence>
<evidence type="ECO:0000256" key="8">
    <source>
        <dbReference type="ARBA" id="ARBA00023170"/>
    </source>
</evidence>
<evidence type="ECO:0000313" key="14">
    <source>
        <dbReference type="EMBL" id="AWW32136.1"/>
    </source>
</evidence>
<dbReference type="InterPro" id="IPR037066">
    <property type="entry name" value="Plug_dom_sf"/>
</dbReference>
<keyword evidence="7 10" id="KW-0472">Membrane</keyword>
<dbReference type="GO" id="GO:0044718">
    <property type="term" value="P:siderophore transmembrane transport"/>
    <property type="evidence" value="ECO:0007669"/>
    <property type="project" value="TreeGrafter"/>
</dbReference>
<keyword evidence="3 10" id="KW-1134">Transmembrane beta strand</keyword>
<dbReference type="Gene3D" id="2.170.130.10">
    <property type="entry name" value="TonB-dependent receptor, plug domain"/>
    <property type="match status" value="1"/>
</dbReference>
<evidence type="ECO:0000256" key="1">
    <source>
        <dbReference type="ARBA" id="ARBA00004571"/>
    </source>
</evidence>
<dbReference type="InterPro" id="IPR039426">
    <property type="entry name" value="TonB-dep_rcpt-like"/>
</dbReference>
<evidence type="ECO:0000256" key="11">
    <source>
        <dbReference type="RuleBase" id="RU003357"/>
    </source>
</evidence>
<dbReference type="EMBL" id="CP030041">
    <property type="protein sequence ID" value="AWW32136.1"/>
    <property type="molecule type" value="Genomic_DNA"/>
</dbReference>
<evidence type="ECO:0000256" key="2">
    <source>
        <dbReference type="ARBA" id="ARBA00022448"/>
    </source>
</evidence>
<evidence type="ECO:0000259" key="12">
    <source>
        <dbReference type="Pfam" id="PF00593"/>
    </source>
</evidence>
<protein>
    <submittedName>
        <fullName evidence="14">TonB-dependent receptor</fullName>
    </submittedName>
</protein>
<dbReference type="PROSITE" id="PS52016">
    <property type="entry name" value="TONB_DEPENDENT_REC_3"/>
    <property type="match status" value="1"/>
</dbReference>
<evidence type="ECO:0000313" key="15">
    <source>
        <dbReference type="Proteomes" id="UP000248688"/>
    </source>
</evidence>
<dbReference type="PANTHER" id="PTHR30069">
    <property type="entry name" value="TONB-DEPENDENT OUTER MEMBRANE RECEPTOR"/>
    <property type="match status" value="1"/>
</dbReference>
<feature type="domain" description="TonB-dependent receptor plug" evidence="13">
    <location>
        <begin position="116"/>
        <end position="221"/>
    </location>
</feature>
<keyword evidence="9 10" id="KW-0998">Cell outer membrane</keyword>
<dbReference type="InterPro" id="IPR012910">
    <property type="entry name" value="Plug_dom"/>
</dbReference>
<name>A0A2Z4INM0_9BACT</name>
<evidence type="ECO:0000256" key="10">
    <source>
        <dbReference type="PROSITE-ProRule" id="PRU01360"/>
    </source>
</evidence>
<dbReference type="InterPro" id="IPR000531">
    <property type="entry name" value="Beta-barrel_TonB"/>
</dbReference>
<keyword evidence="6 11" id="KW-0798">TonB box</keyword>
<dbReference type="OrthoDB" id="9764669at2"/>
<evidence type="ECO:0000256" key="7">
    <source>
        <dbReference type="ARBA" id="ARBA00023136"/>
    </source>
</evidence>
<dbReference type="SUPFAM" id="SSF56935">
    <property type="entry name" value="Porins"/>
    <property type="match status" value="1"/>
</dbReference>
<dbReference type="Pfam" id="PF00593">
    <property type="entry name" value="TonB_dep_Rec_b-barrel"/>
    <property type="match status" value="1"/>
</dbReference>
<dbReference type="InterPro" id="IPR036942">
    <property type="entry name" value="Beta-barrel_TonB_sf"/>
</dbReference>
<keyword evidence="8 14" id="KW-0675">Receptor</keyword>
<organism evidence="14 15">
    <name type="scientific">Echinicola strongylocentroti</name>
    <dbReference type="NCBI Taxonomy" id="1795355"/>
    <lineage>
        <taxon>Bacteria</taxon>
        <taxon>Pseudomonadati</taxon>
        <taxon>Bacteroidota</taxon>
        <taxon>Cytophagia</taxon>
        <taxon>Cytophagales</taxon>
        <taxon>Cyclobacteriaceae</taxon>
        <taxon>Echinicola</taxon>
    </lineage>
</organism>
<evidence type="ECO:0000256" key="4">
    <source>
        <dbReference type="ARBA" id="ARBA00022692"/>
    </source>
</evidence>
<evidence type="ECO:0000256" key="3">
    <source>
        <dbReference type="ARBA" id="ARBA00022452"/>
    </source>
</evidence>
<evidence type="ECO:0000256" key="5">
    <source>
        <dbReference type="ARBA" id="ARBA00022729"/>
    </source>
</evidence>
<dbReference type="KEGG" id="est:DN752_19435"/>
<keyword evidence="5" id="KW-0732">Signal</keyword>
<proteinExistence type="inferred from homology"/>
<dbReference type="Proteomes" id="UP000248688">
    <property type="component" value="Chromosome"/>
</dbReference>
<keyword evidence="4 10" id="KW-0812">Transmembrane</keyword>
<dbReference type="AlphaFoldDB" id="A0A2Z4INM0"/>
<feature type="domain" description="TonB-dependent receptor-like beta-barrel" evidence="12">
    <location>
        <begin position="319"/>
        <end position="775"/>
    </location>
</feature>
<comment type="similarity">
    <text evidence="10 11">Belongs to the TonB-dependent receptor family.</text>
</comment>
<dbReference type="GO" id="GO:0009279">
    <property type="term" value="C:cell outer membrane"/>
    <property type="evidence" value="ECO:0007669"/>
    <property type="project" value="UniProtKB-SubCell"/>
</dbReference>